<dbReference type="InterPro" id="IPR010994">
    <property type="entry name" value="RuvA_2-like"/>
</dbReference>
<reference evidence="1 2" key="1">
    <citation type="submission" date="2018-06" db="EMBL/GenBank/DDBJ databases">
        <title>Genomic Encyclopedia of Archaeal and Bacterial Type Strains, Phase II (KMG-II): from individual species to whole genera.</title>
        <authorList>
            <person name="Goeker M."/>
        </authorList>
    </citation>
    <scope>NUCLEOTIDE SEQUENCE [LARGE SCALE GENOMIC DNA]</scope>
    <source>
        <strain evidence="1 2">DSM 29821</strain>
    </source>
</reference>
<sequence length="293" mass="33323">MWKFLIRQFAEFSRKERIGITVLLGLSLLYSLSPRLALQFYHGDMVDTAAFRRAVLAFEASFREEISSGRPATAATVLPSECFYFDPNRMTAEKWQQLGLSVKAAAGVMKYVEKGGKFRSPEDIRKIYAVPPALLEKLVPFVRIPDKIKLTHTNIRHATKQLHELDINTADTLQWQGLPGIGPGYARRICGFREKLGGFYSVEQVAETYGLPDTVFNKIKAFLKIGDSSLKIIDLNLTDEKTLASHPYIRYKLARMIVAYRSAHAGFKEVGELHNLPLVDEIIYRKIEHYIKL</sequence>
<dbReference type="PANTHER" id="PTHR21180">
    <property type="entry name" value="ENDONUCLEASE/EXONUCLEASE/PHOSPHATASE FAMILY DOMAIN-CONTAINING PROTEIN 1"/>
    <property type="match status" value="1"/>
</dbReference>
<dbReference type="Proteomes" id="UP000249819">
    <property type="component" value="Unassembled WGS sequence"/>
</dbReference>
<keyword evidence="2" id="KW-1185">Reference proteome</keyword>
<dbReference type="GO" id="GO:0003677">
    <property type="term" value="F:DNA binding"/>
    <property type="evidence" value="ECO:0007669"/>
    <property type="project" value="UniProtKB-KW"/>
</dbReference>
<dbReference type="SUPFAM" id="SSF47781">
    <property type="entry name" value="RuvA domain 2-like"/>
    <property type="match status" value="3"/>
</dbReference>
<evidence type="ECO:0000313" key="2">
    <source>
        <dbReference type="Proteomes" id="UP000249819"/>
    </source>
</evidence>
<keyword evidence="1" id="KW-0238">DNA-binding</keyword>
<evidence type="ECO:0000313" key="1">
    <source>
        <dbReference type="EMBL" id="RAJ85993.1"/>
    </source>
</evidence>
<dbReference type="Gene3D" id="1.10.150.280">
    <property type="entry name" value="AF1531-like domain"/>
    <property type="match status" value="2"/>
</dbReference>
<dbReference type="InterPro" id="IPR051675">
    <property type="entry name" value="Endo/Exo/Phosphatase_dom_1"/>
</dbReference>
<organism evidence="1 2">
    <name type="scientific">Chitinophaga dinghuensis</name>
    <dbReference type="NCBI Taxonomy" id="1539050"/>
    <lineage>
        <taxon>Bacteria</taxon>
        <taxon>Pseudomonadati</taxon>
        <taxon>Bacteroidota</taxon>
        <taxon>Chitinophagia</taxon>
        <taxon>Chitinophagales</taxon>
        <taxon>Chitinophagaceae</taxon>
        <taxon>Chitinophaga</taxon>
    </lineage>
</organism>
<comment type="caution">
    <text evidence="1">The sequence shown here is derived from an EMBL/GenBank/DDBJ whole genome shotgun (WGS) entry which is preliminary data.</text>
</comment>
<dbReference type="RefSeq" id="WP_111591608.1">
    <property type="nucleotide sequence ID" value="NZ_QLMA01000002.1"/>
</dbReference>
<dbReference type="AlphaFoldDB" id="A0A327W9C6"/>
<protein>
    <submittedName>
        <fullName evidence="1">DNA uptake protein ComE-like DNA-binding protein</fullName>
    </submittedName>
</protein>
<name>A0A327W9C6_9BACT</name>
<dbReference type="PANTHER" id="PTHR21180:SF32">
    <property type="entry name" value="ENDONUCLEASE_EXONUCLEASE_PHOSPHATASE FAMILY DOMAIN-CONTAINING PROTEIN 1"/>
    <property type="match status" value="1"/>
</dbReference>
<dbReference type="OrthoDB" id="981124at2"/>
<proteinExistence type="predicted"/>
<accession>A0A327W9C6</accession>
<dbReference type="Pfam" id="PF12836">
    <property type="entry name" value="HHH_3"/>
    <property type="match status" value="2"/>
</dbReference>
<dbReference type="EMBL" id="QLMA01000002">
    <property type="protein sequence ID" value="RAJ85993.1"/>
    <property type="molecule type" value="Genomic_DNA"/>
</dbReference>
<gene>
    <name evidence="1" type="ORF">CLV59_102700</name>
</gene>